<dbReference type="Pfam" id="PF00512">
    <property type="entry name" value="HisKA"/>
    <property type="match status" value="1"/>
</dbReference>
<feature type="transmembrane region" description="Helical" evidence="10">
    <location>
        <begin position="162"/>
        <end position="185"/>
    </location>
</feature>
<dbReference type="InterPro" id="IPR036097">
    <property type="entry name" value="HisK_dim/P_sf"/>
</dbReference>
<sequence length="423" mass="48358">MKRRSMFQKTRIRLTILNSLVFIILIGILGSVIYSYTHDRIYKGIDDSIRNFIVKQTKNNRALQKQFGLNKDLRIGDSRILVLKWDEKNQLIDMEPKFRGPNFWEDNQSKLFPKKLGDFHDIEVERKSFRTWAFQMNLLSGEKVTFQILRETTAEKEMLHTLLLIIIIGCSIGSVCAIGMGFFLAGRALIPIRNSWEKQQQFVSDASHELRTPLAVIQSKTDVLFQSPSATIEEKAIDISTISKECRRLSKLVANLLLLARSDSNQIEMDKKEFALDALLMEVVDPYTEIAAYQEKKMTLEIESKVSFTGDRERIHQMVVILLDNAMKYTDVGGTIQVACMQTSSSIMIQVKDNGIGIKEEDIPKLFDRFYQGDKARTKSEGAGLGLSIASWIVEKHYGKIKVESKMNEGTCFEVILPKNQRI</sequence>
<keyword evidence="8" id="KW-0067">ATP-binding</keyword>
<evidence type="ECO:0000256" key="1">
    <source>
        <dbReference type="ARBA" id="ARBA00000085"/>
    </source>
</evidence>
<evidence type="ECO:0000256" key="6">
    <source>
        <dbReference type="ARBA" id="ARBA00022741"/>
    </source>
</evidence>
<keyword evidence="10" id="KW-1133">Transmembrane helix</keyword>
<gene>
    <name evidence="12" type="ORF">J4P90_16730</name>
</gene>
<dbReference type="RefSeq" id="WP_208018380.1">
    <property type="nucleotide sequence ID" value="NZ_JAGDQJ010000019.1"/>
</dbReference>
<evidence type="ECO:0000256" key="7">
    <source>
        <dbReference type="ARBA" id="ARBA00022777"/>
    </source>
</evidence>
<keyword evidence="13" id="KW-1185">Reference proteome</keyword>
<comment type="caution">
    <text evidence="12">The sequence shown here is derived from an EMBL/GenBank/DDBJ whole genome shotgun (WGS) entry which is preliminary data.</text>
</comment>
<dbReference type="EMBL" id="JAGDQJ010000019">
    <property type="protein sequence ID" value="MBO1626847.1"/>
    <property type="molecule type" value="Genomic_DNA"/>
</dbReference>
<accession>A0ABS3P0X7</accession>
<evidence type="ECO:0000313" key="12">
    <source>
        <dbReference type="EMBL" id="MBO1626847.1"/>
    </source>
</evidence>
<evidence type="ECO:0000256" key="9">
    <source>
        <dbReference type="ARBA" id="ARBA00023012"/>
    </source>
</evidence>
<dbReference type="Gene3D" id="1.10.287.130">
    <property type="match status" value="1"/>
</dbReference>
<protein>
    <recommendedName>
        <fullName evidence="3">histidine kinase</fullName>
        <ecNumber evidence="3">2.7.13.3</ecNumber>
    </recommendedName>
</protein>
<dbReference type="InterPro" id="IPR036890">
    <property type="entry name" value="HATPase_C_sf"/>
</dbReference>
<reference evidence="12 13" key="1">
    <citation type="submission" date="2021-03" db="EMBL/GenBank/DDBJ databases">
        <title>Identification of novel Bacillus strains.</title>
        <authorList>
            <person name="Xiao Z."/>
            <person name="Li Y."/>
            <person name="Shen J."/>
        </authorList>
    </citation>
    <scope>NUCLEOTIDE SEQUENCE [LARGE SCALE GENOMIC DNA]</scope>
    <source>
        <strain evidence="12 13">SY8</strain>
    </source>
</reference>
<keyword evidence="5" id="KW-0808">Transferase</keyword>
<keyword evidence="9" id="KW-0902">Two-component regulatory system</keyword>
<organism evidence="12 13">
    <name type="scientific">Bacillus arachidis</name>
    <dbReference type="NCBI Taxonomy" id="2819290"/>
    <lineage>
        <taxon>Bacteria</taxon>
        <taxon>Bacillati</taxon>
        <taxon>Bacillota</taxon>
        <taxon>Bacilli</taxon>
        <taxon>Bacillales</taxon>
        <taxon>Bacillaceae</taxon>
        <taxon>Bacillus</taxon>
    </lineage>
</organism>
<evidence type="ECO:0000259" key="11">
    <source>
        <dbReference type="PROSITE" id="PS50109"/>
    </source>
</evidence>
<feature type="domain" description="Histidine kinase" evidence="11">
    <location>
        <begin position="205"/>
        <end position="421"/>
    </location>
</feature>
<dbReference type="InterPro" id="IPR004358">
    <property type="entry name" value="Sig_transdc_His_kin-like_C"/>
</dbReference>
<dbReference type="InterPro" id="IPR050351">
    <property type="entry name" value="BphY/WalK/GraS-like"/>
</dbReference>
<evidence type="ECO:0000256" key="5">
    <source>
        <dbReference type="ARBA" id="ARBA00022679"/>
    </source>
</evidence>
<dbReference type="PRINTS" id="PR00344">
    <property type="entry name" value="BCTRLSENSOR"/>
</dbReference>
<comment type="catalytic activity">
    <reaction evidence="1">
        <text>ATP + protein L-histidine = ADP + protein N-phospho-L-histidine.</text>
        <dbReference type="EC" id="2.7.13.3"/>
    </reaction>
</comment>
<feature type="transmembrane region" description="Helical" evidence="10">
    <location>
        <begin position="12"/>
        <end position="34"/>
    </location>
</feature>
<proteinExistence type="predicted"/>
<dbReference type="EC" id="2.7.13.3" evidence="3"/>
<dbReference type="SUPFAM" id="SSF55874">
    <property type="entry name" value="ATPase domain of HSP90 chaperone/DNA topoisomerase II/histidine kinase"/>
    <property type="match status" value="1"/>
</dbReference>
<dbReference type="Gene3D" id="3.30.565.10">
    <property type="entry name" value="Histidine kinase-like ATPase, C-terminal domain"/>
    <property type="match status" value="1"/>
</dbReference>
<keyword evidence="4" id="KW-0597">Phosphoprotein</keyword>
<dbReference type="InterPro" id="IPR003661">
    <property type="entry name" value="HisK_dim/P_dom"/>
</dbReference>
<dbReference type="SMART" id="SM00387">
    <property type="entry name" value="HATPase_c"/>
    <property type="match status" value="1"/>
</dbReference>
<evidence type="ECO:0000256" key="10">
    <source>
        <dbReference type="SAM" id="Phobius"/>
    </source>
</evidence>
<comment type="subcellular location">
    <subcellularLocation>
        <location evidence="2">Membrane</location>
    </subcellularLocation>
</comment>
<dbReference type="CDD" id="cd00075">
    <property type="entry name" value="HATPase"/>
    <property type="match status" value="1"/>
</dbReference>
<dbReference type="PROSITE" id="PS50109">
    <property type="entry name" value="HIS_KIN"/>
    <property type="match status" value="1"/>
</dbReference>
<dbReference type="PANTHER" id="PTHR45453">
    <property type="entry name" value="PHOSPHATE REGULON SENSOR PROTEIN PHOR"/>
    <property type="match status" value="1"/>
</dbReference>
<dbReference type="InterPro" id="IPR005467">
    <property type="entry name" value="His_kinase_dom"/>
</dbReference>
<dbReference type="CDD" id="cd00082">
    <property type="entry name" value="HisKA"/>
    <property type="match status" value="1"/>
</dbReference>
<evidence type="ECO:0000256" key="4">
    <source>
        <dbReference type="ARBA" id="ARBA00022553"/>
    </source>
</evidence>
<dbReference type="GO" id="GO:0016301">
    <property type="term" value="F:kinase activity"/>
    <property type="evidence" value="ECO:0007669"/>
    <property type="project" value="UniProtKB-KW"/>
</dbReference>
<keyword evidence="10" id="KW-0812">Transmembrane</keyword>
<evidence type="ECO:0000313" key="13">
    <source>
        <dbReference type="Proteomes" id="UP000677611"/>
    </source>
</evidence>
<dbReference type="PANTHER" id="PTHR45453:SF1">
    <property type="entry name" value="PHOSPHATE REGULON SENSOR PROTEIN PHOR"/>
    <property type="match status" value="1"/>
</dbReference>
<keyword evidence="7 12" id="KW-0418">Kinase</keyword>
<keyword evidence="10" id="KW-0472">Membrane</keyword>
<dbReference type="SUPFAM" id="SSF47384">
    <property type="entry name" value="Homodimeric domain of signal transducing histidine kinase"/>
    <property type="match status" value="1"/>
</dbReference>
<name>A0ABS3P0X7_9BACI</name>
<keyword evidence="6" id="KW-0547">Nucleotide-binding</keyword>
<evidence type="ECO:0000256" key="2">
    <source>
        <dbReference type="ARBA" id="ARBA00004370"/>
    </source>
</evidence>
<dbReference type="Pfam" id="PF02518">
    <property type="entry name" value="HATPase_c"/>
    <property type="match status" value="1"/>
</dbReference>
<dbReference type="SMART" id="SM00388">
    <property type="entry name" value="HisKA"/>
    <property type="match status" value="1"/>
</dbReference>
<dbReference type="InterPro" id="IPR003594">
    <property type="entry name" value="HATPase_dom"/>
</dbReference>
<dbReference type="Proteomes" id="UP000677611">
    <property type="component" value="Unassembled WGS sequence"/>
</dbReference>
<evidence type="ECO:0000256" key="3">
    <source>
        <dbReference type="ARBA" id="ARBA00012438"/>
    </source>
</evidence>
<evidence type="ECO:0000256" key="8">
    <source>
        <dbReference type="ARBA" id="ARBA00022840"/>
    </source>
</evidence>